<dbReference type="PANTHER" id="PTHR10869">
    <property type="entry name" value="PROLYL 4-HYDROXYLASE ALPHA SUBUNIT"/>
    <property type="match status" value="1"/>
</dbReference>
<dbReference type="GO" id="GO:0005783">
    <property type="term" value="C:endoplasmic reticulum"/>
    <property type="evidence" value="ECO:0007669"/>
    <property type="project" value="TreeGrafter"/>
</dbReference>
<comment type="caution">
    <text evidence="8">The sequence shown here is derived from an EMBL/GenBank/DDBJ whole genome shotgun (WGS) entry which is preliminary data.</text>
</comment>
<feature type="domain" description="Prolyl 4-hydroxylase alpha subunit" evidence="7">
    <location>
        <begin position="77"/>
        <end position="269"/>
    </location>
</feature>
<evidence type="ECO:0000256" key="6">
    <source>
        <dbReference type="SAM" id="Phobius"/>
    </source>
</evidence>
<keyword evidence="5" id="KW-0408">Iron</keyword>
<dbReference type="EMBL" id="RIBY02001113">
    <property type="protein sequence ID" value="KAH9832430.1"/>
    <property type="molecule type" value="Genomic_DNA"/>
</dbReference>
<keyword evidence="9" id="KW-1185">Reference proteome</keyword>
<protein>
    <submittedName>
        <fullName evidence="8">Prolyl 4-hydroxylase subunit alpha-3-like</fullName>
    </submittedName>
</protein>
<evidence type="ECO:0000313" key="9">
    <source>
        <dbReference type="Proteomes" id="UP001138500"/>
    </source>
</evidence>
<proteinExistence type="predicted"/>
<evidence type="ECO:0000256" key="2">
    <source>
        <dbReference type="ARBA" id="ARBA00022723"/>
    </source>
</evidence>
<dbReference type="AlphaFoldDB" id="A0A9W7W3T8"/>
<organism evidence="8 9">
    <name type="scientific">Teratosphaeria destructans</name>
    <dbReference type="NCBI Taxonomy" id="418781"/>
    <lineage>
        <taxon>Eukaryota</taxon>
        <taxon>Fungi</taxon>
        <taxon>Dikarya</taxon>
        <taxon>Ascomycota</taxon>
        <taxon>Pezizomycotina</taxon>
        <taxon>Dothideomycetes</taxon>
        <taxon>Dothideomycetidae</taxon>
        <taxon>Mycosphaerellales</taxon>
        <taxon>Teratosphaeriaceae</taxon>
        <taxon>Teratosphaeria</taxon>
    </lineage>
</organism>
<evidence type="ECO:0000256" key="3">
    <source>
        <dbReference type="ARBA" id="ARBA00022964"/>
    </source>
</evidence>
<accession>A0A9W7W3T8</accession>
<name>A0A9W7W3T8_9PEZI</name>
<dbReference type="InterPro" id="IPR006620">
    <property type="entry name" value="Pro_4_hyd_alph"/>
</dbReference>
<keyword evidence="4" id="KW-0560">Oxidoreductase</keyword>
<dbReference type="GO" id="GO:0005506">
    <property type="term" value="F:iron ion binding"/>
    <property type="evidence" value="ECO:0007669"/>
    <property type="project" value="InterPro"/>
</dbReference>
<evidence type="ECO:0000259" key="7">
    <source>
        <dbReference type="SMART" id="SM00702"/>
    </source>
</evidence>
<keyword evidence="3" id="KW-0223">Dioxygenase</keyword>
<reference evidence="8 9" key="2">
    <citation type="journal article" date="2021" name="Curr. Genet.">
        <title>Genetic response to nitrogen starvation in the aggressive Eucalyptus foliar pathogen Teratosphaeria destructans.</title>
        <authorList>
            <person name="Havenga M."/>
            <person name="Wingfield B.D."/>
            <person name="Wingfield M.J."/>
            <person name="Dreyer L.L."/>
            <person name="Roets F."/>
            <person name="Aylward J."/>
        </authorList>
    </citation>
    <scope>NUCLEOTIDE SEQUENCE [LARGE SCALE GENOMIC DNA]</scope>
    <source>
        <strain evidence="8">CMW44962</strain>
    </source>
</reference>
<dbReference type="Pfam" id="PF13640">
    <property type="entry name" value="2OG-FeII_Oxy_3"/>
    <property type="match status" value="1"/>
</dbReference>
<comment type="cofactor">
    <cofactor evidence="1">
        <name>L-ascorbate</name>
        <dbReference type="ChEBI" id="CHEBI:38290"/>
    </cofactor>
</comment>
<dbReference type="SMART" id="SM00702">
    <property type="entry name" value="P4Hc"/>
    <property type="match status" value="1"/>
</dbReference>
<dbReference type="InterPro" id="IPR045054">
    <property type="entry name" value="P4HA-like"/>
</dbReference>
<sequence>MSNSQPFRWRTVLEVGVISAVIYVLLGAPGLPSINTNSTAEQNVPIARAKVENIVYQEPGLQCSDHHYDIRIFSQTPLVILIDNFISEREANHLIAISHEKWQTSTVFNNGVETVDEAVRKSEKAMIDRDTTVQCIESRALAIQGWPKDTFIERLWTQRYNTTGHYDYHYDWATASKTSRRQSTFMVYLQADCEGGGTNFPKLERPTDARWCDFIECDGKDEGVTFKARKGAAVFWSNFDADGRGYQETIHAGMPVRSGTKIGLNIWTWFLAGHKRPEEGGE</sequence>
<dbReference type="OrthoDB" id="420380at2759"/>
<evidence type="ECO:0000256" key="4">
    <source>
        <dbReference type="ARBA" id="ARBA00023002"/>
    </source>
</evidence>
<dbReference type="Gene3D" id="2.60.120.620">
    <property type="entry name" value="q2cbj1_9rhob like domain"/>
    <property type="match status" value="1"/>
</dbReference>
<gene>
    <name evidence="8" type="ORF">Tdes44962_MAKER02094</name>
</gene>
<feature type="transmembrane region" description="Helical" evidence="6">
    <location>
        <begin position="12"/>
        <end position="31"/>
    </location>
</feature>
<evidence type="ECO:0000313" key="8">
    <source>
        <dbReference type="EMBL" id="KAH9832430.1"/>
    </source>
</evidence>
<evidence type="ECO:0000256" key="1">
    <source>
        <dbReference type="ARBA" id="ARBA00001961"/>
    </source>
</evidence>
<keyword evidence="2" id="KW-0479">Metal-binding</keyword>
<dbReference type="InterPro" id="IPR044862">
    <property type="entry name" value="Pro_4_hyd_alph_FE2OG_OXY"/>
</dbReference>
<evidence type="ECO:0000256" key="5">
    <source>
        <dbReference type="ARBA" id="ARBA00023004"/>
    </source>
</evidence>
<keyword evidence="6" id="KW-0472">Membrane</keyword>
<reference evidence="8 9" key="1">
    <citation type="journal article" date="2018" name="IMA Fungus">
        <title>IMA Genome-F 10: Nine draft genome sequences of Claviceps purpurea s.lat., including C. arundinis, C. humidiphila, and C. cf. spartinae, pseudomolecules for the pitch canker pathogen Fusarium circinatum, draft genome of Davidsoniella eucalypti, Grosmannia galeiformis, Quambalaria eucalypti, and Teratosphaeria destructans.</title>
        <authorList>
            <person name="Wingfield B.D."/>
            <person name="Liu M."/>
            <person name="Nguyen H.D."/>
            <person name="Lane F.A."/>
            <person name="Morgan S.W."/>
            <person name="De Vos L."/>
            <person name="Wilken P.M."/>
            <person name="Duong T.A."/>
            <person name="Aylward J."/>
            <person name="Coetzee M.P."/>
            <person name="Dadej K."/>
            <person name="De Beer Z.W."/>
            <person name="Findlay W."/>
            <person name="Havenga M."/>
            <person name="Kolarik M."/>
            <person name="Menzies J.G."/>
            <person name="Naidoo K."/>
            <person name="Pochopski O."/>
            <person name="Shoukouhi P."/>
            <person name="Santana Q.C."/>
            <person name="Seifert K.A."/>
            <person name="Soal N."/>
            <person name="Steenkamp E.T."/>
            <person name="Tatham C.T."/>
            <person name="van der Nest M.A."/>
            <person name="Wingfield M.J."/>
        </authorList>
    </citation>
    <scope>NUCLEOTIDE SEQUENCE [LARGE SCALE GENOMIC DNA]</scope>
    <source>
        <strain evidence="8">CMW44962</strain>
    </source>
</reference>
<dbReference type="PANTHER" id="PTHR10869:SF246">
    <property type="entry name" value="TRANSMEMBRANE PROLYL 4-HYDROXYLASE"/>
    <property type="match status" value="1"/>
</dbReference>
<keyword evidence="6" id="KW-1133">Transmembrane helix</keyword>
<dbReference type="GO" id="GO:0004656">
    <property type="term" value="F:procollagen-proline 4-dioxygenase activity"/>
    <property type="evidence" value="ECO:0007669"/>
    <property type="project" value="TreeGrafter"/>
</dbReference>
<dbReference type="GO" id="GO:0031418">
    <property type="term" value="F:L-ascorbic acid binding"/>
    <property type="evidence" value="ECO:0007669"/>
    <property type="project" value="InterPro"/>
</dbReference>
<keyword evidence="6" id="KW-0812">Transmembrane</keyword>
<dbReference type="Proteomes" id="UP001138500">
    <property type="component" value="Unassembled WGS sequence"/>
</dbReference>